<evidence type="ECO:0000259" key="5">
    <source>
        <dbReference type="Pfam" id="PF04542"/>
    </source>
</evidence>
<dbReference type="InterPro" id="IPR013325">
    <property type="entry name" value="RNA_pol_sigma_r2"/>
</dbReference>
<dbReference type="PANTHER" id="PTHR43133:SF51">
    <property type="entry name" value="RNA POLYMERASE SIGMA FACTOR"/>
    <property type="match status" value="1"/>
</dbReference>
<keyword evidence="4" id="KW-0804">Transcription</keyword>
<keyword evidence="3" id="KW-0731">Sigma factor</keyword>
<dbReference type="InterPro" id="IPR036388">
    <property type="entry name" value="WH-like_DNA-bd_sf"/>
</dbReference>
<dbReference type="NCBIfam" id="TIGR02937">
    <property type="entry name" value="sigma70-ECF"/>
    <property type="match status" value="1"/>
</dbReference>
<feature type="domain" description="RNA polymerase sigma-70 region 2" evidence="5">
    <location>
        <begin position="25"/>
        <end position="92"/>
    </location>
</feature>
<dbReference type="Gene3D" id="1.10.10.10">
    <property type="entry name" value="Winged helix-like DNA-binding domain superfamily/Winged helix DNA-binding domain"/>
    <property type="match status" value="1"/>
</dbReference>
<dbReference type="AlphaFoldDB" id="A0A5C6AYL8"/>
<evidence type="ECO:0000256" key="2">
    <source>
        <dbReference type="ARBA" id="ARBA00023015"/>
    </source>
</evidence>
<dbReference type="Proteomes" id="UP000316213">
    <property type="component" value="Unassembled WGS sequence"/>
</dbReference>
<dbReference type="PANTHER" id="PTHR43133">
    <property type="entry name" value="RNA POLYMERASE ECF-TYPE SIGMA FACTO"/>
    <property type="match status" value="1"/>
</dbReference>
<evidence type="ECO:0000313" key="7">
    <source>
        <dbReference type="Proteomes" id="UP000316213"/>
    </source>
</evidence>
<dbReference type="GO" id="GO:0006352">
    <property type="term" value="P:DNA-templated transcription initiation"/>
    <property type="evidence" value="ECO:0007669"/>
    <property type="project" value="InterPro"/>
</dbReference>
<proteinExistence type="inferred from homology"/>
<evidence type="ECO:0000256" key="3">
    <source>
        <dbReference type="ARBA" id="ARBA00023082"/>
    </source>
</evidence>
<sequence>MGQAVLKKLGNSAADRERLDEFLRLFAKHQRTITLYLTSLLPTQQDVDDVFQETSLVLWREFPKFEIGTNYGAWACTIAFNQVRAWRSRQKRENLVFSDAFLDAVSDELVQNTSYFEKRLRALDGCIELLPEHHRELVHHRYESGASVEVIASQANRSPVAVCRMLSRVRQTLHDCVTKRIADESTT</sequence>
<organism evidence="6 7">
    <name type="scientific">Neorhodopirellula pilleata</name>
    <dbReference type="NCBI Taxonomy" id="2714738"/>
    <lineage>
        <taxon>Bacteria</taxon>
        <taxon>Pseudomonadati</taxon>
        <taxon>Planctomycetota</taxon>
        <taxon>Planctomycetia</taxon>
        <taxon>Pirellulales</taxon>
        <taxon>Pirellulaceae</taxon>
        <taxon>Neorhodopirellula</taxon>
    </lineage>
</organism>
<dbReference type="InterPro" id="IPR039425">
    <property type="entry name" value="RNA_pol_sigma-70-like"/>
</dbReference>
<evidence type="ECO:0000256" key="1">
    <source>
        <dbReference type="ARBA" id="ARBA00010641"/>
    </source>
</evidence>
<keyword evidence="2" id="KW-0805">Transcription regulation</keyword>
<accession>A0A5C6AYL8</accession>
<dbReference type="OrthoDB" id="6383365at2"/>
<comment type="similarity">
    <text evidence="1">Belongs to the sigma-70 factor family. ECF subfamily.</text>
</comment>
<evidence type="ECO:0000313" key="6">
    <source>
        <dbReference type="EMBL" id="TWU04086.1"/>
    </source>
</evidence>
<dbReference type="Pfam" id="PF04542">
    <property type="entry name" value="Sigma70_r2"/>
    <property type="match status" value="1"/>
</dbReference>
<name>A0A5C6AYL8_9BACT</name>
<dbReference type="SUPFAM" id="SSF88659">
    <property type="entry name" value="Sigma3 and sigma4 domains of RNA polymerase sigma factors"/>
    <property type="match status" value="1"/>
</dbReference>
<dbReference type="InterPro" id="IPR013324">
    <property type="entry name" value="RNA_pol_sigma_r3/r4-like"/>
</dbReference>
<keyword evidence="7" id="KW-1185">Reference proteome</keyword>
<dbReference type="InterPro" id="IPR007627">
    <property type="entry name" value="RNA_pol_sigma70_r2"/>
</dbReference>
<dbReference type="Gene3D" id="1.10.1740.10">
    <property type="match status" value="1"/>
</dbReference>
<comment type="caution">
    <text evidence="6">The sequence shown here is derived from an EMBL/GenBank/DDBJ whole genome shotgun (WGS) entry which is preliminary data.</text>
</comment>
<gene>
    <name evidence="6" type="ORF">Pla100_10220</name>
</gene>
<protein>
    <submittedName>
        <fullName evidence="6">RNA polymerase sigma factor</fullName>
    </submittedName>
</protein>
<dbReference type="InterPro" id="IPR014331">
    <property type="entry name" value="RNA_pol_sigma70_ECF_RHOBA"/>
</dbReference>
<dbReference type="GO" id="GO:0016987">
    <property type="term" value="F:sigma factor activity"/>
    <property type="evidence" value="ECO:0007669"/>
    <property type="project" value="UniProtKB-KW"/>
</dbReference>
<reference evidence="6 7" key="1">
    <citation type="submission" date="2019-02" db="EMBL/GenBank/DDBJ databases">
        <title>Deep-cultivation of Planctomycetes and their phenomic and genomic characterization uncovers novel biology.</title>
        <authorList>
            <person name="Wiegand S."/>
            <person name="Jogler M."/>
            <person name="Boedeker C."/>
            <person name="Pinto D."/>
            <person name="Vollmers J."/>
            <person name="Rivas-Marin E."/>
            <person name="Kohn T."/>
            <person name="Peeters S.H."/>
            <person name="Heuer A."/>
            <person name="Rast P."/>
            <person name="Oberbeckmann S."/>
            <person name="Bunk B."/>
            <person name="Jeske O."/>
            <person name="Meyerdierks A."/>
            <person name="Storesund J.E."/>
            <person name="Kallscheuer N."/>
            <person name="Luecker S."/>
            <person name="Lage O.M."/>
            <person name="Pohl T."/>
            <person name="Merkel B.J."/>
            <person name="Hornburger P."/>
            <person name="Mueller R.-W."/>
            <person name="Bruemmer F."/>
            <person name="Labrenz M."/>
            <person name="Spormann A.M."/>
            <person name="Op Den Camp H."/>
            <person name="Overmann J."/>
            <person name="Amann R."/>
            <person name="Jetten M.S.M."/>
            <person name="Mascher T."/>
            <person name="Medema M.H."/>
            <person name="Devos D.P."/>
            <person name="Kaster A.-K."/>
            <person name="Ovreas L."/>
            <person name="Rohde M."/>
            <person name="Galperin M.Y."/>
            <person name="Jogler C."/>
        </authorList>
    </citation>
    <scope>NUCLEOTIDE SEQUENCE [LARGE SCALE GENOMIC DNA]</scope>
    <source>
        <strain evidence="6 7">Pla100</strain>
    </source>
</reference>
<evidence type="ECO:0000256" key="4">
    <source>
        <dbReference type="ARBA" id="ARBA00023163"/>
    </source>
</evidence>
<dbReference type="SUPFAM" id="SSF88946">
    <property type="entry name" value="Sigma2 domain of RNA polymerase sigma factors"/>
    <property type="match status" value="1"/>
</dbReference>
<dbReference type="NCBIfam" id="TIGR02989">
    <property type="entry name" value="Sig-70_gvs1"/>
    <property type="match status" value="1"/>
</dbReference>
<dbReference type="EMBL" id="SJPM01000001">
    <property type="protein sequence ID" value="TWU04086.1"/>
    <property type="molecule type" value="Genomic_DNA"/>
</dbReference>
<dbReference type="InterPro" id="IPR014284">
    <property type="entry name" value="RNA_pol_sigma-70_dom"/>
</dbReference>